<protein>
    <submittedName>
        <fullName evidence="2">Uncharacterized protein</fullName>
    </submittedName>
</protein>
<evidence type="ECO:0000256" key="1">
    <source>
        <dbReference type="SAM" id="MobiDB-lite"/>
    </source>
</evidence>
<name>A0AAJ0B9B6_9PEZI</name>
<feature type="compositionally biased region" description="Low complexity" evidence="1">
    <location>
        <begin position="168"/>
        <end position="189"/>
    </location>
</feature>
<comment type="caution">
    <text evidence="2">The sequence shown here is derived from an EMBL/GenBank/DDBJ whole genome shotgun (WGS) entry which is preliminary data.</text>
</comment>
<gene>
    <name evidence="2" type="ORF">QBC47DRAFT_385523</name>
</gene>
<evidence type="ECO:0000313" key="2">
    <source>
        <dbReference type="EMBL" id="KAK1754066.1"/>
    </source>
</evidence>
<evidence type="ECO:0000313" key="3">
    <source>
        <dbReference type="Proteomes" id="UP001239445"/>
    </source>
</evidence>
<organism evidence="2 3">
    <name type="scientific">Echria macrotheca</name>
    <dbReference type="NCBI Taxonomy" id="438768"/>
    <lineage>
        <taxon>Eukaryota</taxon>
        <taxon>Fungi</taxon>
        <taxon>Dikarya</taxon>
        <taxon>Ascomycota</taxon>
        <taxon>Pezizomycotina</taxon>
        <taxon>Sordariomycetes</taxon>
        <taxon>Sordariomycetidae</taxon>
        <taxon>Sordariales</taxon>
        <taxon>Schizotheciaceae</taxon>
        <taxon>Echria</taxon>
    </lineage>
</organism>
<dbReference type="Proteomes" id="UP001239445">
    <property type="component" value="Unassembled WGS sequence"/>
</dbReference>
<feature type="region of interest" description="Disordered" evidence="1">
    <location>
        <begin position="133"/>
        <end position="190"/>
    </location>
</feature>
<sequence length="351" mass="37958">MENPYFGTISSVSSLDAAIRREGGGTLRSLATPDCELDSASKWRRQHLLACRVIVKTGNPPAILPILQNSTTKDETWPPFIRNFIDGPPATAGALGETPEHRYVRLCEPSSLGSLWAALGEFYRYKPVDQSYESDNDSDVSMASGTSLPPATRPRSRPQQPHPGFVNSSTMQVGSSSPQSSSSSHPGSVYIDGRMHGTNAPSEEATLHFFRLALSHVLNYGPPQHNPLPGLVHSHQDFVPQKNLVVVSNHQRAYNGRVGNLNWKAVDDGGLDIFSSRPGRPRVCHLEAKNKIAVILDGTAIPSDSALAQMASQALAIYTSGTSAWISENTVRAQNGQGCVFFPPPRIRLGA</sequence>
<proteinExistence type="predicted"/>
<dbReference type="EMBL" id="MU839836">
    <property type="protein sequence ID" value="KAK1754066.1"/>
    <property type="molecule type" value="Genomic_DNA"/>
</dbReference>
<dbReference type="AlphaFoldDB" id="A0AAJ0B9B6"/>
<keyword evidence="3" id="KW-1185">Reference proteome</keyword>
<feature type="compositionally biased region" description="Polar residues" evidence="1">
    <location>
        <begin position="139"/>
        <end position="149"/>
    </location>
</feature>
<reference evidence="2" key="1">
    <citation type="submission" date="2023-06" db="EMBL/GenBank/DDBJ databases">
        <title>Genome-scale phylogeny and comparative genomics of the fungal order Sordariales.</title>
        <authorList>
            <consortium name="Lawrence Berkeley National Laboratory"/>
            <person name="Hensen N."/>
            <person name="Bonometti L."/>
            <person name="Westerberg I."/>
            <person name="Brannstrom I.O."/>
            <person name="Guillou S."/>
            <person name="Cros-Aarteil S."/>
            <person name="Calhoun S."/>
            <person name="Haridas S."/>
            <person name="Kuo A."/>
            <person name="Mondo S."/>
            <person name="Pangilinan J."/>
            <person name="Riley R."/>
            <person name="Labutti K."/>
            <person name="Andreopoulos B."/>
            <person name="Lipzen A."/>
            <person name="Chen C."/>
            <person name="Yanf M."/>
            <person name="Daum C."/>
            <person name="Ng V."/>
            <person name="Clum A."/>
            <person name="Steindorff A."/>
            <person name="Ohm R."/>
            <person name="Martin F."/>
            <person name="Silar P."/>
            <person name="Natvig D."/>
            <person name="Lalanne C."/>
            <person name="Gautier V."/>
            <person name="Ament-Velasquez S.L."/>
            <person name="Kruys A."/>
            <person name="Hutchinson M.I."/>
            <person name="Powell A.J."/>
            <person name="Barry K."/>
            <person name="Miller A.N."/>
            <person name="Grigoriev I.V."/>
            <person name="Debuchy R."/>
            <person name="Gladieux P."/>
            <person name="Thoren M.H."/>
            <person name="Johannesson H."/>
        </authorList>
    </citation>
    <scope>NUCLEOTIDE SEQUENCE</scope>
    <source>
        <strain evidence="2">PSN4</strain>
    </source>
</reference>
<accession>A0AAJ0B9B6</accession>